<sequence length="110" mass="12986">MWVNSPTIDLDSYFPDDPENFSLWIELRVGPDDSSGADDYRVLVCTPEWLHQNVKEPRWGRHMLIVEEYDRSAIEASILDYVAKCMGDGWRDIAEKIARNLSWEFEDYRE</sequence>
<comment type="caution">
    <text evidence="1">The sequence shown here is derived from an EMBL/GenBank/DDBJ whole genome shotgun (WGS) entry which is preliminary data.</text>
</comment>
<dbReference type="AlphaFoldDB" id="A0A7X9X6H4"/>
<evidence type="ECO:0000313" key="1">
    <source>
        <dbReference type="EMBL" id="NML32387.1"/>
    </source>
</evidence>
<gene>
    <name evidence="1" type="ORF">HHL14_16280</name>
</gene>
<reference evidence="1 2" key="1">
    <citation type="submission" date="2020-04" db="EMBL/GenBank/DDBJ databases">
        <title>Paraburkholderia sp. G-4-1-8 isolated from soil.</title>
        <authorList>
            <person name="Dahal R.H."/>
        </authorList>
    </citation>
    <scope>NUCLEOTIDE SEQUENCE [LARGE SCALE GENOMIC DNA]</scope>
    <source>
        <strain evidence="1 2">G-4-1-8</strain>
    </source>
</reference>
<proteinExistence type="predicted"/>
<dbReference type="InterPro" id="IPR028964">
    <property type="entry name" value="Imm8"/>
</dbReference>
<organism evidence="1 2">
    <name type="scientific">Paraburkholderia antibiotica</name>
    <dbReference type="NCBI Taxonomy" id="2728839"/>
    <lineage>
        <taxon>Bacteria</taxon>
        <taxon>Pseudomonadati</taxon>
        <taxon>Pseudomonadota</taxon>
        <taxon>Betaproteobacteria</taxon>
        <taxon>Burkholderiales</taxon>
        <taxon>Burkholderiaceae</taxon>
        <taxon>Paraburkholderia</taxon>
    </lineage>
</organism>
<name>A0A7X9X6H4_9BURK</name>
<dbReference type="Proteomes" id="UP000583127">
    <property type="component" value="Unassembled WGS sequence"/>
</dbReference>
<dbReference type="Pfam" id="PF15586">
    <property type="entry name" value="Imm8"/>
    <property type="match status" value="1"/>
</dbReference>
<protein>
    <recommendedName>
        <fullName evidence="3">Immunity protein 8 of polymorphic toxin system</fullName>
    </recommendedName>
</protein>
<evidence type="ECO:0008006" key="3">
    <source>
        <dbReference type="Google" id="ProtNLM"/>
    </source>
</evidence>
<accession>A0A7X9X6H4</accession>
<evidence type="ECO:0000313" key="2">
    <source>
        <dbReference type="Proteomes" id="UP000583127"/>
    </source>
</evidence>
<keyword evidence="2" id="KW-1185">Reference proteome</keyword>
<dbReference type="EMBL" id="JABBFZ010000009">
    <property type="protein sequence ID" value="NML32387.1"/>
    <property type="molecule type" value="Genomic_DNA"/>
</dbReference>